<evidence type="ECO:0000256" key="1">
    <source>
        <dbReference type="SAM" id="MobiDB-lite"/>
    </source>
</evidence>
<gene>
    <name evidence="2" type="ORF">THAOC_06994</name>
</gene>
<organism evidence="2 3">
    <name type="scientific">Thalassiosira oceanica</name>
    <name type="common">Marine diatom</name>
    <dbReference type="NCBI Taxonomy" id="159749"/>
    <lineage>
        <taxon>Eukaryota</taxon>
        <taxon>Sar</taxon>
        <taxon>Stramenopiles</taxon>
        <taxon>Ochrophyta</taxon>
        <taxon>Bacillariophyta</taxon>
        <taxon>Coscinodiscophyceae</taxon>
        <taxon>Thalassiosirophycidae</taxon>
        <taxon>Thalassiosirales</taxon>
        <taxon>Thalassiosiraceae</taxon>
        <taxon>Thalassiosira</taxon>
    </lineage>
</organism>
<evidence type="ECO:0000313" key="2">
    <source>
        <dbReference type="EMBL" id="EJK71550.1"/>
    </source>
</evidence>
<name>K0T1C4_THAOC</name>
<keyword evidence="3" id="KW-1185">Reference proteome</keyword>
<feature type="compositionally biased region" description="Low complexity" evidence="1">
    <location>
        <begin position="91"/>
        <end position="100"/>
    </location>
</feature>
<reference evidence="2 3" key="1">
    <citation type="journal article" date="2012" name="Genome Biol.">
        <title>Genome and low-iron response of an oceanic diatom adapted to chronic iron limitation.</title>
        <authorList>
            <person name="Lommer M."/>
            <person name="Specht M."/>
            <person name="Roy A.S."/>
            <person name="Kraemer L."/>
            <person name="Andreson R."/>
            <person name="Gutowska M.A."/>
            <person name="Wolf J."/>
            <person name="Bergner S.V."/>
            <person name="Schilhabel M.B."/>
            <person name="Klostermeier U.C."/>
            <person name="Beiko R.G."/>
            <person name="Rosenstiel P."/>
            <person name="Hippler M."/>
            <person name="Laroche J."/>
        </authorList>
    </citation>
    <scope>NUCLEOTIDE SEQUENCE [LARGE SCALE GENOMIC DNA]</scope>
    <source>
        <strain evidence="2 3">CCMP1005</strain>
    </source>
</reference>
<accession>K0T1C4</accession>
<dbReference type="AlphaFoldDB" id="K0T1C4"/>
<feature type="non-terminal residue" evidence="2">
    <location>
        <position position="1"/>
    </location>
</feature>
<feature type="region of interest" description="Disordered" evidence="1">
    <location>
        <begin position="91"/>
        <end position="128"/>
    </location>
</feature>
<dbReference type="EMBL" id="AGNL01007081">
    <property type="protein sequence ID" value="EJK71550.1"/>
    <property type="molecule type" value="Genomic_DNA"/>
</dbReference>
<protein>
    <submittedName>
        <fullName evidence="2">Uncharacterized protein</fullName>
    </submittedName>
</protein>
<dbReference type="Proteomes" id="UP000266841">
    <property type="component" value="Unassembled WGS sequence"/>
</dbReference>
<evidence type="ECO:0000313" key="3">
    <source>
        <dbReference type="Proteomes" id="UP000266841"/>
    </source>
</evidence>
<comment type="caution">
    <text evidence="2">The sequence shown here is derived from an EMBL/GenBank/DDBJ whole genome shotgun (WGS) entry which is preliminary data.</text>
</comment>
<sequence>DFVDLTLVLQLDQFPAETSWAITSVDDGTIYESRSVGYYESRKGESIVETADVSSAVFTDGWLQQGLTSILLKFGLKAEHVFEAASLFTSEAPASPTTSPSEKESPAPPTTSPSEKETPVPTDSPTSLPTLALHEVQVSLNLDSNSAETGFRIIDDSSGAVLVERPPGYFSGKDNSIVAEVVLLPASTYTLLVLDSAGDGFCCSSGVGLYTVLDVASGDLLLFGQGRFEYFFSSTFVVSGQQQSKSSPVLRGSIAMLRHREHANRDWKKR</sequence>
<proteinExistence type="predicted"/>